<dbReference type="InterPro" id="IPR041662">
    <property type="entry name" value="SusD-like_2"/>
</dbReference>
<evidence type="ECO:0000313" key="1">
    <source>
        <dbReference type="EMBL" id="BDD11811.1"/>
    </source>
</evidence>
<proteinExistence type="predicted"/>
<name>A0AAU9CI42_9BACT</name>
<dbReference type="PROSITE" id="PS51257">
    <property type="entry name" value="PROKAR_LIPOPROTEIN"/>
    <property type="match status" value="1"/>
</dbReference>
<reference evidence="1 2" key="1">
    <citation type="submission" date="2021-12" db="EMBL/GenBank/DDBJ databases">
        <title>Genome sequencing of bacteria with rrn-lacking chromosome and rrn-plasmid.</title>
        <authorList>
            <person name="Anda M."/>
            <person name="Iwasaki W."/>
        </authorList>
    </citation>
    <scope>NUCLEOTIDE SEQUENCE [LARGE SCALE GENOMIC DNA]</scope>
    <source>
        <strain evidence="1 2">DSM 100852</strain>
        <plasmid evidence="1 2">pFA2</plasmid>
    </source>
</reference>
<sequence>MRKYIFILPIIGFFLTMGCQDTLEEDFQNPNVYTPEHNVPSGLFSSMFSRTRTFKNDYGEFWWHANTGGVLAHTHLIIRHLRTSYGWYKDVMDIPSMYTTVGTDAYYYGHNGDFKEIAVMEQLINGMSEAEKKDNEIYLTLSRIGRDFRASKAVDYFNHVPYSEGLKGTEGVFFPKFDDPSEIYHSIIDNLGQYASVIKAQADQLSPSGKAVFAQQDIIFQGDADKWIQFAQALRLRLAVRISGVDPDFAKKVISEIMQSNQLPSEDLLIPNNLWVSKKRDHWKRGLMERDYLDFISPTLLYKMDKDKDHLYTEGVDDPRIPVLFLPNRDKMYMPASLDFEVGQQIYDSVRADNTRKHKFKGAYFYSNYFKDLDNYMKYNAYSVYNPATMVNNQEPWRAFTAAEVELLLAEVALKNLGGTGKSARQHVEDAVKYSIKYWYHANSFSDWDKINDTNRSYLKPEAPSAAVTDQFAKKIGEEYDLAQGEDGKMGVIIGQKYVHLNIHDYFEIFSELRRTRHPKIPLIKFDKNTTLNPVIERYPYPGSVASTNRDNYLEVQSQDNFTTHIFWVPSGLKSVKYYMDSFDDDYLYTEYPGVPGSFKTTE</sequence>
<evidence type="ECO:0008006" key="3">
    <source>
        <dbReference type="Google" id="ProtNLM"/>
    </source>
</evidence>
<dbReference type="Proteomes" id="UP001348817">
    <property type="component" value="Plasmid pFA2"/>
</dbReference>
<dbReference type="Gene3D" id="1.25.40.390">
    <property type="match status" value="1"/>
</dbReference>
<geneLocation type="plasmid" evidence="1 2">
    <name>pFA2</name>
</geneLocation>
<protein>
    <recommendedName>
        <fullName evidence="3">SusD/RagB family nutrient-binding outer membrane lipoprotein</fullName>
    </recommendedName>
</protein>
<gene>
    <name evidence="1" type="ORF">FUAX_42430</name>
</gene>
<evidence type="ECO:0000313" key="2">
    <source>
        <dbReference type="Proteomes" id="UP001348817"/>
    </source>
</evidence>
<organism evidence="1 2">
    <name type="scientific">Fulvitalea axinellae</name>
    <dbReference type="NCBI Taxonomy" id="1182444"/>
    <lineage>
        <taxon>Bacteria</taxon>
        <taxon>Pseudomonadati</taxon>
        <taxon>Bacteroidota</taxon>
        <taxon>Cytophagia</taxon>
        <taxon>Cytophagales</taxon>
        <taxon>Persicobacteraceae</taxon>
        <taxon>Fulvitalea</taxon>
    </lineage>
</organism>
<dbReference type="Pfam" id="PF12771">
    <property type="entry name" value="SusD-like_2"/>
    <property type="match status" value="1"/>
</dbReference>
<dbReference type="RefSeq" id="WP_338395210.1">
    <property type="nucleotide sequence ID" value="NZ_AP025316.1"/>
</dbReference>
<dbReference type="InterPro" id="IPR011990">
    <property type="entry name" value="TPR-like_helical_dom_sf"/>
</dbReference>
<keyword evidence="1" id="KW-0614">Plasmid</keyword>
<keyword evidence="2" id="KW-1185">Reference proteome</keyword>
<dbReference type="KEGG" id="fax:FUAX_42430"/>
<dbReference type="EMBL" id="AP025316">
    <property type="protein sequence ID" value="BDD11811.1"/>
    <property type="molecule type" value="Genomic_DNA"/>
</dbReference>
<dbReference type="SUPFAM" id="SSF48452">
    <property type="entry name" value="TPR-like"/>
    <property type="match status" value="1"/>
</dbReference>
<accession>A0AAU9CI42</accession>
<dbReference type="AlphaFoldDB" id="A0AAU9CI42"/>